<dbReference type="GO" id="GO:0000736">
    <property type="term" value="P:double-strand break repair via single-strand annealing, removal of nonhomologous ends"/>
    <property type="evidence" value="ECO:0007669"/>
    <property type="project" value="InterPro"/>
</dbReference>
<dbReference type="EMBL" id="FM992688">
    <property type="protein sequence ID" value="CAX44839.1"/>
    <property type="molecule type" value="Genomic_DNA"/>
</dbReference>
<dbReference type="OrthoDB" id="4026528at2759"/>
<organism evidence="2 3">
    <name type="scientific">Candida dubliniensis (strain CD36 / ATCC MYA-646 / CBS 7987 / NCPF 3949 / NRRL Y-17841)</name>
    <name type="common">Yeast</name>
    <dbReference type="NCBI Taxonomy" id="573826"/>
    <lineage>
        <taxon>Eukaryota</taxon>
        <taxon>Fungi</taxon>
        <taxon>Dikarya</taxon>
        <taxon>Ascomycota</taxon>
        <taxon>Saccharomycotina</taxon>
        <taxon>Pichiomycetes</taxon>
        <taxon>Debaryomycetaceae</taxon>
        <taxon>Candida/Lodderomyces clade</taxon>
        <taxon>Candida</taxon>
    </lineage>
</organism>
<dbReference type="Pfam" id="PF11561">
    <property type="entry name" value="Saw1"/>
    <property type="match status" value="1"/>
</dbReference>
<dbReference type="GeneID" id="8044781"/>
<protein>
    <submittedName>
        <fullName evidence="2">Uncharacterized protein</fullName>
    </submittedName>
</protein>
<dbReference type="GO" id="GO:0070336">
    <property type="term" value="F:flap-structured DNA binding"/>
    <property type="evidence" value="ECO:0007669"/>
    <property type="project" value="InterPro"/>
</dbReference>
<reference evidence="2 3" key="1">
    <citation type="journal article" date="2009" name="Genome Res.">
        <title>Comparative genomics of the fungal pathogens Candida dubliniensis and Candida albicans.</title>
        <authorList>
            <person name="Jackson A.P."/>
            <person name="Gamble J.A."/>
            <person name="Yeomans T."/>
            <person name="Moran G.P."/>
            <person name="Saunders D."/>
            <person name="Harris D."/>
            <person name="Aslett M."/>
            <person name="Barrell J.F."/>
            <person name="Butler G."/>
            <person name="Citiulo F."/>
            <person name="Coleman D.C."/>
            <person name="de Groot P.W.J."/>
            <person name="Goodwin T.J."/>
            <person name="Quail M.A."/>
            <person name="McQuillan J."/>
            <person name="Munro C.A."/>
            <person name="Pain A."/>
            <person name="Poulter R.T."/>
            <person name="Rajandream M.A."/>
            <person name="Renauld H."/>
            <person name="Spiering M.J."/>
            <person name="Tivey A."/>
            <person name="Gow N.A.R."/>
            <person name="Barrell B."/>
            <person name="Sullivan D.J."/>
            <person name="Berriman M."/>
        </authorList>
    </citation>
    <scope>NUCLEOTIDE SEQUENCE [LARGE SCALE GENOMIC DNA]</scope>
    <source>
        <strain evidence="3">CD36 / ATCC MYA-646 / CBS 7987 / NCPF 3949 / NRRL Y-17841</strain>
    </source>
</reference>
<dbReference type="CGD" id="CAL0000161136">
    <property type="gene designation" value="Cd36_05790"/>
</dbReference>
<dbReference type="VEuPathDB" id="FungiDB:CD36_05790"/>
<dbReference type="KEGG" id="cdu:CD36_05790"/>
<name>B9W823_CANDC</name>
<evidence type="ECO:0000313" key="2">
    <source>
        <dbReference type="EMBL" id="CAX44839.1"/>
    </source>
</evidence>
<evidence type="ECO:0000313" key="1">
    <source>
        <dbReference type="CGD" id="CAL0000161136"/>
    </source>
</evidence>
<evidence type="ECO:0000313" key="3">
    <source>
        <dbReference type="Proteomes" id="UP000002605"/>
    </source>
</evidence>
<accession>B9W823</accession>
<dbReference type="AlphaFoldDB" id="B9W823"/>
<dbReference type="HOGENOM" id="CLU_115474_0_0_1"/>
<dbReference type="RefSeq" id="XP_002417243.1">
    <property type="nucleotide sequence ID" value="XM_002417198.1"/>
</dbReference>
<proteinExistence type="predicted"/>
<dbReference type="eggNOG" id="ENOG502RQJR">
    <property type="taxonomic scope" value="Eukaryota"/>
</dbReference>
<dbReference type="Proteomes" id="UP000002605">
    <property type="component" value="Chromosome 1"/>
</dbReference>
<sequence>MPPQITFVKITDNLSIPIKIFVKKTSTTTTTTSTTTKPTSKSIEINSKYLITVNYQPYQIQLSKNHLNSIINKLKPKILPILIYNNDNDNDLQESQPLTNIETKQLIIDNLKIIIPQQTILNIRTRLGLINYENISNEVEILSLWKKITNNNNNNNLKMLTVKKKFKFNGNQQEDEDKDSKEINFKLKQNYIIDNLNDCIKVYVN</sequence>
<keyword evidence="3" id="KW-1185">Reference proteome</keyword>
<dbReference type="InterPro" id="IPR021624">
    <property type="entry name" value="Saw1"/>
</dbReference>
<gene>
    <name evidence="1" type="ordered locus">Cd36_05790</name>
    <name evidence="2" type="ORF">CD36_05790</name>
</gene>